<comment type="caution">
    <text evidence="2">The sequence shown here is derived from an EMBL/GenBank/DDBJ whole genome shotgun (WGS) entry which is preliminary data.</text>
</comment>
<protein>
    <recommendedName>
        <fullName evidence="4">DUF4064 domain-containing protein</fullName>
    </recommendedName>
</protein>
<accession>A0ABT9YSS2</accession>
<dbReference type="Proteomes" id="UP001223079">
    <property type="component" value="Unassembled WGS sequence"/>
</dbReference>
<gene>
    <name evidence="2" type="ORF">J2S23_001626</name>
</gene>
<evidence type="ECO:0008006" key="4">
    <source>
        <dbReference type="Google" id="ProtNLM"/>
    </source>
</evidence>
<evidence type="ECO:0000313" key="3">
    <source>
        <dbReference type="Proteomes" id="UP001223079"/>
    </source>
</evidence>
<evidence type="ECO:0000256" key="1">
    <source>
        <dbReference type="SAM" id="Phobius"/>
    </source>
</evidence>
<evidence type="ECO:0000313" key="2">
    <source>
        <dbReference type="EMBL" id="MDQ0223051.1"/>
    </source>
</evidence>
<name>A0ABT9YSS2_9STRE</name>
<feature type="transmembrane region" description="Helical" evidence="1">
    <location>
        <begin position="9"/>
        <end position="31"/>
    </location>
</feature>
<keyword evidence="1" id="KW-0812">Transmembrane</keyword>
<feature type="transmembrane region" description="Helical" evidence="1">
    <location>
        <begin position="61"/>
        <end position="79"/>
    </location>
</feature>
<sequence>MVRKAEKILLYLAAGWNIINSILTIFGYSSWFQSESNDLLESGNNLTYLNASLVDTISKVVMLYGLLTLIIGIITFIIAKTMKPQPNKKIILWILACLLFSFISYDVIAIVFYLSTITIYIARNRALKKKGVEYYGL</sequence>
<dbReference type="RefSeq" id="WP_307122207.1">
    <property type="nucleotide sequence ID" value="NZ_JAUSTM010000016.1"/>
</dbReference>
<keyword evidence="1" id="KW-1133">Transmembrane helix</keyword>
<proteinExistence type="predicted"/>
<keyword evidence="1" id="KW-0472">Membrane</keyword>
<keyword evidence="3" id="KW-1185">Reference proteome</keyword>
<organism evidence="2 3">
    <name type="scientific">Streptococcus moroccensis</name>
    <dbReference type="NCBI Taxonomy" id="1451356"/>
    <lineage>
        <taxon>Bacteria</taxon>
        <taxon>Bacillati</taxon>
        <taxon>Bacillota</taxon>
        <taxon>Bacilli</taxon>
        <taxon>Lactobacillales</taxon>
        <taxon>Streptococcaceae</taxon>
        <taxon>Streptococcus</taxon>
    </lineage>
</organism>
<dbReference type="EMBL" id="JAUSTM010000016">
    <property type="protein sequence ID" value="MDQ0223051.1"/>
    <property type="molecule type" value="Genomic_DNA"/>
</dbReference>
<feature type="transmembrane region" description="Helical" evidence="1">
    <location>
        <begin position="91"/>
        <end position="114"/>
    </location>
</feature>
<reference evidence="2 3" key="1">
    <citation type="submission" date="2023-07" db="EMBL/GenBank/DDBJ databases">
        <title>Genomic Encyclopedia of Type Strains, Phase IV (KMG-IV): sequencing the most valuable type-strain genomes for metagenomic binning, comparative biology and taxonomic classification.</title>
        <authorList>
            <person name="Goeker M."/>
        </authorList>
    </citation>
    <scope>NUCLEOTIDE SEQUENCE [LARGE SCALE GENOMIC DNA]</scope>
    <source>
        <strain evidence="2 3">DSM 105143</strain>
    </source>
</reference>